<reference evidence="2" key="1">
    <citation type="submission" date="2022-10" db="EMBL/GenBank/DDBJ databases">
        <title>Genome assembly of Pristionchus species.</title>
        <authorList>
            <person name="Yoshida K."/>
            <person name="Sommer R.J."/>
        </authorList>
    </citation>
    <scope>NUCLEOTIDE SEQUENCE [LARGE SCALE GENOMIC DNA]</scope>
    <source>
        <strain evidence="2">RS5460</strain>
    </source>
</reference>
<keyword evidence="2" id="KW-1185">Reference proteome</keyword>
<dbReference type="EMBL" id="BTRK01000002">
    <property type="protein sequence ID" value="GMR38616.1"/>
    <property type="molecule type" value="Genomic_DNA"/>
</dbReference>
<feature type="non-terminal residue" evidence="1">
    <location>
        <position position="1"/>
    </location>
</feature>
<gene>
    <name evidence="1" type="ORF">PMAYCL1PPCAC_08811</name>
</gene>
<evidence type="ECO:0000313" key="1">
    <source>
        <dbReference type="EMBL" id="GMR38616.1"/>
    </source>
</evidence>
<name>A0AAN5CEC4_9BILA</name>
<organism evidence="1 2">
    <name type="scientific">Pristionchus mayeri</name>
    <dbReference type="NCBI Taxonomy" id="1317129"/>
    <lineage>
        <taxon>Eukaryota</taxon>
        <taxon>Metazoa</taxon>
        <taxon>Ecdysozoa</taxon>
        <taxon>Nematoda</taxon>
        <taxon>Chromadorea</taxon>
        <taxon>Rhabditida</taxon>
        <taxon>Rhabditina</taxon>
        <taxon>Diplogasteromorpha</taxon>
        <taxon>Diplogasteroidea</taxon>
        <taxon>Neodiplogasteridae</taxon>
        <taxon>Pristionchus</taxon>
    </lineage>
</organism>
<accession>A0AAN5CEC4</accession>
<comment type="caution">
    <text evidence="1">The sequence shown here is derived from an EMBL/GenBank/DDBJ whole genome shotgun (WGS) entry which is preliminary data.</text>
</comment>
<feature type="non-terminal residue" evidence="1">
    <location>
        <position position="149"/>
    </location>
</feature>
<evidence type="ECO:0000313" key="2">
    <source>
        <dbReference type="Proteomes" id="UP001328107"/>
    </source>
</evidence>
<sequence length="149" mass="17525">SDAYWQCYHKEAQVLLRSIAMTATVSYVCCQADFAKTEDPLMKVLREIECRSMSLVHAKPISNRDRCFSSSESFFPGVQRLILKGIRMEPKQYATFYEWVKSSRLQEVQWALPSRESEMKEFDMFAYRVMGVRRHARNRLTTCKANYEV</sequence>
<dbReference type="AlphaFoldDB" id="A0AAN5CEC4"/>
<proteinExistence type="predicted"/>
<dbReference type="Proteomes" id="UP001328107">
    <property type="component" value="Unassembled WGS sequence"/>
</dbReference>
<protein>
    <submittedName>
        <fullName evidence="1">Uncharacterized protein</fullName>
    </submittedName>
</protein>